<comment type="caution">
    <text evidence="4">The sequence shown here is derived from an EMBL/GenBank/DDBJ whole genome shotgun (WGS) entry which is preliminary data.</text>
</comment>
<protein>
    <recommendedName>
        <fullName evidence="3">TPM domain-containing protein</fullName>
    </recommendedName>
</protein>
<feature type="compositionally biased region" description="Low complexity" evidence="1">
    <location>
        <begin position="428"/>
        <end position="440"/>
    </location>
</feature>
<dbReference type="EMBL" id="WHOB01000069">
    <property type="protein sequence ID" value="NOU82061.1"/>
    <property type="molecule type" value="Genomic_DNA"/>
</dbReference>
<evidence type="ECO:0000313" key="5">
    <source>
        <dbReference type="Proteomes" id="UP000596857"/>
    </source>
</evidence>
<feature type="compositionally biased region" description="Low complexity" evidence="1">
    <location>
        <begin position="514"/>
        <end position="531"/>
    </location>
</feature>
<feature type="transmembrane region" description="Helical" evidence="2">
    <location>
        <begin position="362"/>
        <end position="380"/>
    </location>
</feature>
<feature type="domain" description="TPM" evidence="3">
    <location>
        <begin position="186"/>
        <end position="303"/>
    </location>
</feature>
<keyword evidence="2" id="KW-0812">Transmembrane</keyword>
<feature type="compositionally biased region" description="Gly residues" evidence="1">
    <location>
        <begin position="478"/>
        <end position="490"/>
    </location>
</feature>
<reference evidence="4 5" key="1">
    <citation type="submission" date="2019-10" db="EMBL/GenBank/DDBJ databases">
        <title>Description of Paenibacillus terricola sp. nov.</title>
        <authorList>
            <person name="Carlier A."/>
            <person name="Qi S."/>
        </authorList>
    </citation>
    <scope>NUCLEOTIDE SEQUENCE [LARGE SCALE GENOMIC DNA]</scope>
    <source>
        <strain evidence="4 5">LMG 31459</strain>
    </source>
</reference>
<name>A0ABX1YMG7_9BACL</name>
<keyword evidence="2" id="KW-1133">Transmembrane helix</keyword>
<evidence type="ECO:0000256" key="1">
    <source>
        <dbReference type="SAM" id="MobiDB-lite"/>
    </source>
</evidence>
<sequence length="554" mass="58158">MRAGGVLMYGKTLKTALIAILMILLLLPLAPSRTEAAVPAHSESFYVNDFAEVIDQKTENYMVNYGVKLHQQTGAQVVLVTVDSTGVSSMEDYATSLFNAWGVGSADKNNGVLLLLSTQDDDYWAVPGKGLEDTLNDNVLSQILSESLEPDFAAKNYSAGARKTYGSLIQELGGIYSEQVGSKNYVADNAGVFKQVTKDYLNQSSNRYAATTGSGIYVVTVKNSGDTSLQDYTYAKFAGVAAGPRDVMLVLDIGGDNYHVLQGKDIDNLLTNDMIGGILDTALEPKFAAKDYAGGATATANAFYNFFLARADHSQQSAVQSAESAEVNTLPAAVSPSKVPVRTYPASTYDPLDKRPVPRLDGTAVVLCFLILVWGFSVSASRRNRNIARYGIGINPYHPSNIERYGVWTGQPDYGIRRRSYNQRSHNQRSYNQRPQPRSSSSRKESRSSFWGSNSGGRGSTSGGGSGRSSSSSRETNHGGGGFSSGGGAGRSSSSSRETSHGSGGSSSGGGSGRQSSGSSSSSGVGRHSSGSSGGGNSGGGGNASGGGGVGRHR</sequence>
<organism evidence="4 5">
    <name type="scientific">Paenibacillus phytohabitans</name>
    <dbReference type="NCBI Taxonomy" id="2654978"/>
    <lineage>
        <taxon>Bacteria</taxon>
        <taxon>Bacillati</taxon>
        <taxon>Bacillota</taxon>
        <taxon>Bacilli</taxon>
        <taxon>Bacillales</taxon>
        <taxon>Paenibacillaceae</taxon>
        <taxon>Paenibacillus</taxon>
    </lineage>
</organism>
<evidence type="ECO:0000313" key="4">
    <source>
        <dbReference type="EMBL" id="NOU82061.1"/>
    </source>
</evidence>
<dbReference type="Pfam" id="PF04536">
    <property type="entry name" value="TPM_phosphatase"/>
    <property type="match status" value="2"/>
</dbReference>
<keyword evidence="2" id="KW-0472">Membrane</keyword>
<feature type="compositionally biased region" description="Gly residues" evidence="1">
    <location>
        <begin position="502"/>
        <end position="513"/>
    </location>
</feature>
<proteinExistence type="predicted"/>
<dbReference type="PANTHER" id="PTHR30373">
    <property type="entry name" value="UPF0603 PROTEIN YGCG"/>
    <property type="match status" value="1"/>
</dbReference>
<feature type="region of interest" description="Disordered" evidence="1">
    <location>
        <begin position="420"/>
        <end position="554"/>
    </location>
</feature>
<dbReference type="Gene3D" id="3.10.310.50">
    <property type="match status" value="2"/>
</dbReference>
<feature type="compositionally biased region" description="Gly residues" evidence="1">
    <location>
        <begin position="454"/>
        <end position="467"/>
    </location>
</feature>
<feature type="domain" description="TPM" evidence="3">
    <location>
        <begin position="47"/>
        <end position="170"/>
    </location>
</feature>
<evidence type="ECO:0000256" key="2">
    <source>
        <dbReference type="SAM" id="Phobius"/>
    </source>
</evidence>
<dbReference type="InterPro" id="IPR007621">
    <property type="entry name" value="TPM_dom"/>
</dbReference>
<dbReference type="PANTHER" id="PTHR30373:SF2">
    <property type="entry name" value="UPF0603 PROTEIN YGCG"/>
    <property type="match status" value="1"/>
</dbReference>
<keyword evidence="5" id="KW-1185">Reference proteome</keyword>
<evidence type="ECO:0000259" key="3">
    <source>
        <dbReference type="Pfam" id="PF04536"/>
    </source>
</evidence>
<dbReference type="Proteomes" id="UP000596857">
    <property type="component" value="Unassembled WGS sequence"/>
</dbReference>
<accession>A0ABX1YMG7</accession>
<feature type="compositionally biased region" description="Gly residues" evidence="1">
    <location>
        <begin position="532"/>
        <end position="554"/>
    </location>
</feature>
<gene>
    <name evidence="4" type="ORF">GC101_24665</name>
</gene>